<proteinExistence type="predicted"/>
<accession>A0A5S9MM35</accession>
<dbReference type="EMBL" id="AP021906">
    <property type="protein sequence ID" value="BBP92706.1"/>
    <property type="molecule type" value="Genomic_DNA"/>
</dbReference>
<dbReference type="SUPFAM" id="SSF53850">
    <property type="entry name" value="Periplasmic binding protein-like II"/>
    <property type="match status" value="1"/>
</dbReference>
<organism evidence="1 2">
    <name type="scientific">Bacillus safensis</name>
    <dbReference type="NCBI Taxonomy" id="561879"/>
    <lineage>
        <taxon>Bacteria</taxon>
        <taxon>Bacillati</taxon>
        <taxon>Bacillota</taxon>
        <taxon>Bacilli</taxon>
        <taxon>Bacillales</taxon>
        <taxon>Bacillaceae</taxon>
        <taxon>Bacillus</taxon>
    </lineage>
</organism>
<name>A0A5S9MM35_BACIA</name>
<reference evidence="1 2" key="1">
    <citation type="submission" date="2019-12" db="EMBL/GenBank/DDBJ databases">
        <title>Full genome sequence of a Bacillus safensis strain isolated from commercially available natto in Indonesia.</title>
        <authorList>
            <person name="Yoshida M."/>
            <person name="Uomi M."/>
            <person name="Waturangi D."/>
            <person name="Ekaputri J.J."/>
            <person name="Setiamarga D.H.E."/>
        </authorList>
    </citation>
    <scope>NUCLEOTIDE SEQUENCE [LARGE SCALE GENOMIC DNA]</scope>
    <source>
        <strain evidence="1 2">IDN1</strain>
    </source>
</reference>
<gene>
    <name evidence="1" type="ORF">BsIDN1_63240</name>
</gene>
<dbReference type="Gene3D" id="3.40.190.10">
    <property type="entry name" value="Periplasmic binding protein-like II"/>
    <property type="match status" value="1"/>
</dbReference>
<dbReference type="Proteomes" id="UP000464658">
    <property type="component" value="Chromosome"/>
</dbReference>
<protein>
    <submittedName>
        <fullName evidence="1">Uncharacterized protein</fullName>
    </submittedName>
</protein>
<sequence length="160" mass="17635">MNDLDLKVNQDFGYTATPGTEGSFMVITDTFGLPKGVKQPEKNVKKFLSVLGSVEGQDAFNPLKGSIPARVDADVSKYDEYGKSAMKAFKESKLAPSLAHGSAAEEGFVTKSESSRQYLRDTKRQQSVCFIIKRCNEIKTKEAAARHRLFFLKRSVASCA</sequence>
<evidence type="ECO:0000313" key="2">
    <source>
        <dbReference type="Proteomes" id="UP000464658"/>
    </source>
</evidence>
<evidence type="ECO:0000313" key="1">
    <source>
        <dbReference type="EMBL" id="BBP92706.1"/>
    </source>
</evidence>
<dbReference type="AlphaFoldDB" id="A0A5S9MM35"/>